<evidence type="ECO:0000256" key="1">
    <source>
        <dbReference type="SAM" id="SignalP"/>
    </source>
</evidence>
<evidence type="ECO:0000313" key="5">
    <source>
        <dbReference type="Proteomes" id="UP000622638"/>
    </source>
</evidence>
<dbReference type="Proteomes" id="UP000430634">
    <property type="component" value="Unassembled WGS sequence"/>
</dbReference>
<sequence>MRLHSLCVLFVALAATGGAAHAQSEPLDFHVGAVRMTDSTAAITIHAEPPITVTVLPGGRLQPALTLAENGDIHVGNTVLAARDGRVLARAGNDTLLLPHGVQVTPLAGAYRIVRGTRHCTLSARALGLQPGQPAERGAVIFAPSRHGLVALVRRATWDVRDTSYVAARIDLRRCRATLAPLGNPDLLVELGQSSRGGWWLTGSIEQTLLQSRDGRHWRRVRLPAGLSSLVGGYIVDAREIWLAGLFGPDWESDTQLVHTADGGRHWRSLPPGDPVLARLPPGWLEGLKRRAIASPVRAGDGPQR</sequence>
<evidence type="ECO:0000313" key="2">
    <source>
        <dbReference type="EMBL" id="GGC13799.1"/>
    </source>
</evidence>
<gene>
    <name evidence="2" type="ORF">GCM10011572_38980</name>
    <name evidence="3" type="ORF">GM672_21860</name>
</gene>
<comment type="caution">
    <text evidence="3">The sequence shown here is derived from an EMBL/GenBank/DDBJ whole genome shotgun (WGS) entry which is preliminary data.</text>
</comment>
<reference evidence="5" key="2">
    <citation type="journal article" date="2019" name="Int. J. Syst. Evol. Microbiol.">
        <title>The Global Catalogue of Microorganisms (GCM) 10K type strain sequencing project: providing services to taxonomists for standard genome sequencing and annotation.</title>
        <authorList>
            <consortium name="The Broad Institute Genomics Platform"/>
            <consortium name="The Broad Institute Genome Sequencing Center for Infectious Disease"/>
            <person name="Wu L."/>
            <person name="Ma J."/>
        </authorList>
    </citation>
    <scope>NUCLEOTIDE SEQUENCE [LARGE SCALE GENOMIC DNA]</scope>
    <source>
        <strain evidence="5">CGMCC 1.15931</strain>
    </source>
</reference>
<evidence type="ECO:0008006" key="6">
    <source>
        <dbReference type="Google" id="ProtNLM"/>
    </source>
</evidence>
<proteinExistence type="predicted"/>
<reference evidence="2" key="4">
    <citation type="submission" date="2024-05" db="EMBL/GenBank/DDBJ databases">
        <authorList>
            <person name="Sun Q."/>
            <person name="Zhou Y."/>
        </authorList>
    </citation>
    <scope>NUCLEOTIDE SEQUENCE</scope>
    <source>
        <strain evidence="2">CGMCC 1.15931</strain>
    </source>
</reference>
<dbReference type="Proteomes" id="UP000622638">
    <property type="component" value="Unassembled WGS sequence"/>
</dbReference>
<keyword evidence="1" id="KW-0732">Signal</keyword>
<evidence type="ECO:0000313" key="3">
    <source>
        <dbReference type="EMBL" id="MTV55374.1"/>
    </source>
</evidence>
<dbReference type="SUPFAM" id="SSF50939">
    <property type="entry name" value="Sialidases"/>
    <property type="match status" value="1"/>
</dbReference>
<reference evidence="2" key="1">
    <citation type="journal article" date="2014" name="Int. J. Syst. Evol. Microbiol.">
        <title>Complete genome of a new Firmicutes species belonging to the dominant human colonic microbiota ('Ruminococcus bicirculans') reveals two chromosomes and a selective capacity to utilize plant glucans.</title>
        <authorList>
            <consortium name="NISC Comparative Sequencing Program"/>
            <person name="Wegmann U."/>
            <person name="Louis P."/>
            <person name="Goesmann A."/>
            <person name="Henrissat B."/>
            <person name="Duncan S.H."/>
            <person name="Flint H.J."/>
        </authorList>
    </citation>
    <scope>NUCLEOTIDE SEQUENCE</scope>
    <source>
        <strain evidence="2">CGMCC 1.15931</strain>
    </source>
</reference>
<protein>
    <recommendedName>
        <fullName evidence="6">Glycosyl hydrolase</fullName>
    </recommendedName>
</protein>
<reference evidence="3 4" key="3">
    <citation type="submission" date="2019-11" db="EMBL/GenBank/DDBJ databases">
        <title>Type strains purchased from KCTC, JCM and DSMZ.</title>
        <authorList>
            <person name="Lu H."/>
        </authorList>
    </citation>
    <scope>NUCLEOTIDE SEQUENCE [LARGE SCALE GENOMIC DNA]</scope>
    <source>
        <strain evidence="3 4">KCTC 52429</strain>
    </source>
</reference>
<dbReference type="EMBL" id="WNKZ01000082">
    <property type="protein sequence ID" value="MTV55374.1"/>
    <property type="molecule type" value="Genomic_DNA"/>
</dbReference>
<dbReference type="EMBL" id="BMKG01000018">
    <property type="protein sequence ID" value="GGC13799.1"/>
    <property type="molecule type" value="Genomic_DNA"/>
</dbReference>
<dbReference type="InterPro" id="IPR036278">
    <property type="entry name" value="Sialidase_sf"/>
</dbReference>
<feature type="chain" id="PRO_5026209736" description="Glycosyl hydrolase" evidence="1">
    <location>
        <begin position="23"/>
        <end position="305"/>
    </location>
</feature>
<accession>A0A6I3T1Y1</accession>
<evidence type="ECO:0000313" key="4">
    <source>
        <dbReference type="Proteomes" id="UP000430634"/>
    </source>
</evidence>
<organism evidence="3 4">
    <name type="scientific">Pseudoduganella buxea</name>
    <dbReference type="NCBI Taxonomy" id="1949069"/>
    <lineage>
        <taxon>Bacteria</taxon>
        <taxon>Pseudomonadati</taxon>
        <taxon>Pseudomonadota</taxon>
        <taxon>Betaproteobacteria</taxon>
        <taxon>Burkholderiales</taxon>
        <taxon>Oxalobacteraceae</taxon>
        <taxon>Telluria group</taxon>
        <taxon>Pseudoduganella</taxon>
    </lineage>
</organism>
<feature type="signal peptide" evidence="1">
    <location>
        <begin position="1"/>
        <end position="22"/>
    </location>
</feature>
<name>A0A6I3T1Y1_9BURK</name>
<dbReference type="RefSeq" id="WP_155472648.1">
    <property type="nucleotide sequence ID" value="NZ_BMKG01000018.1"/>
</dbReference>
<dbReference type="AlphaFoldDB" id="A0A6I3T1Y1"/>
<keyword evidence="5" id="KW-1185">Reference proteome</keyword>
<dbReference type="OrthoDB" id="9088702at2"/>